<evidence type="ECO:0000256" key="2">
    <source>
        <dbReference type="ARBA" id="ARBA00006576"/>
    </source>
</evidence>
<accession>A0A9P3UJP9</accession>
<sequence length="375" mass="41470">MLLAVIGPRFSGKKEIRNYYVSVHGFVSVHILNQQLAPSAPDDQFKVIGARSPSPVGNDEVSSPQAVVTTPPIPCQSEIPTGQALNFSTAAALLRYVTVNWRQNFVTTDLCTRTLVGLFVRRPFFMLLSVEAPLTTRFLRSGEKSLEKFVQEDDRATFGVEISDSTIISDSPQQDPSCLLNLRDMVNAHVINSFTTLRGLHEHLASLDLMNPEHLRPGWDAYFMTLASLASQRSNCMKRRVGAVLVRENRVVSTGYNGTPRGLPNCNEGGCSTCNGTALTPETRIECVCLHAEENALLEAGRERVGTNAVLYCNTCPCLKCTIKIIQTGVKAVVYNLAYKVDDMSASLFHEAGVELRRYNPQKEFRWFPGDHVST</sequence>
<evidence type="ECO:0000313" key="12">
    <source>
        <dbReference type="Proteomes" id="UP001063166"/>
    </source>
</evidence>
<dbReference type="Pfam" id="PF00383">
    <property type="entry name" value="dCMP_cyt_deam_1"/>
    <property type="match status" value="1"/>
</dbReference>
<dbReference type="Proteomes" id="UP001063166">
    <property type="component" value="Unassembled WGS sequence"/>
</dbReference>
<evidence type="ECO:0000256" key="5">
    <source>
        <dbReference type="ARBA" id="ARBA00022801"/>
    </source>
</evidence>
<dbReference type="PROSITE" id="PS51747">
    <property type="entry name" value="CYT_DCMP_DEAMINASES_2"/>
    <property type="match status" value="1"/>
</dbReference>
<dbReference type="PROSITE" id="PS00903">
    <property type="entry name" value="CYT_DCMP_DEAMINASES_1"/>
    <property type="match status" value="1"/>
</dbReference>
<dbReference type="GO" id="GO:0004132">
    <property type="term" value="F:dCMP deaminase activity"/>
    <property type="evidence" value="ECO:0007669"/>
    <property type="project" value="UniProtKB-EC"/>
</dbReference>
<dbReference type="OrthoDB" id="6710946at2759"/>
<evidence type="ECO:0000256" key="1">
    <source>
        <dbReference type="ARBA" id="ARBA00001947"/>
    </source>
</evidence>
<dbReference type="InterPro" id="IPR016192">
    <property type="entry name" value="APOBEC/CMP_deaminase_Zn-bd"/>
</dbReference>
<evidence type="ECO:0000259" key="10">
    <source>
        <dbReference type="PROSITE" id="PS51747"/>
    </source>
</evidence>
<proteinExistence type="inferred from homology"/>
<reference evidence="11" key="1">
    <citation type="submission" date="2022-07" db="EMBL/GenBank/DDBJ databases">
        <title>The genome of Lyophyllum shimeji provides insight into the initial evolution of ectomycorrhizal fungal genome.</title>
        <authorList>
            <person name="Kobayashi Y."/>
            <person name="Shibata T."/>
            <person name="Hirakawa H."/>
            <person name="Shigenobu S."/>
            <person name="Nishiyama T."/>
            <person name="Yamada A."/>
            <person name="Hasebe M."/>
            <person name="Kawaguchi M."/>
        </authorList>
    </citation>
    <scope>NUCLEOTIDE SEQUENCE</scope>
    <source>
        <strain evidence="11">AT787</strain>
    </source>
</reference>
<comment type="caution">
    <text evidence="11">The sequence shown here is derived from an EMBL/GenBank/DDBJ whole genome shotgun (WGS) entry which is preliminary data.</text>
</comment>
<protein>
    <recommendedName>
        <fullName evidence="9">Deoxycytidylate deaminase</fullName>
        <ecNumber evidence="7">3.5.4.12</ecNumber>
    </recommendedName>
    <alternativeName>
        <fullName evidence="8">dCMP deaminase</fullName>
    </alternativeName>
</protein>
<evidence type="ECO:0000313" key="11">
    <source>
        <dbReference type="EMBL" id="GLB35888.1"/>
    </source>
</evidence>
<keyword evidence="5" id="KW-0378">Hydrolase</keyword>
<dbReference type="Gene3D" id="3.40.140.10">
    <property type="entry name" value="Cytidine Deaminase, domain 2"/>
    <property type="match status" value="1"/>
</dbReference>
<evidence type="ECO:0000256" key="3">
    <source>
        <dbReference type="ARBA" id="ARBA00022723"/>
    </source>
</evidence>
<dbReference type="PANTHER" id="PTHR11086">
    <property type="entry name" value="DEOXYCYTIDYLATE DEAMINASE-RELATED"/>
    <property type="match status" value="1"/>
</dbReference>
<keyword evidence="6" id="KW-0862">Zinc</keyword>
<name>A0A9P3UJP9_LYOSH</name>
<evidence type="ECO:0000256" key="4">
    <source>
        <dbReference type="ARBA" id="ARBA00022727"/>
    </source>
</evidence>
<dbReference type="GO" id="GO:0005737">
    <property type="term" value="C:cytoplasm"/>
    <property type="evidence" value="ECO:0007669"/>
    <property type="project" value="TreeGrafter"/>
</dbReference>
<keyword evidence="3" id="KW-0479">Metal-binding</keyword>
<dbReference type="InterPro" id="IPR002125">
    <property type="entry name" value="CMP_dCMP_dom"/>
</dbReference>
<gene>
    <name evidence="11" type="primary">DCD1</name>
    <name evidence="11" type="ORF">LshimejAT787_0301760</name>
</gene>
<dbReference type="SUPFAM" id="SSF53927">
    <property type="entry name" value="Cytidine deaminase-like"/>
    <property type="match status" value="1"/>
</dbReference>
<evidence type="ECO:0000256" key="6">
    <source>
        <dbReference type="ARBA" id="ARBA00022833"/>
    </source>
</evidence>
<dbReference type="EC" id="3.5.4.12" evidence="7"/>
<dbReference type="PANTHER" id="PTHR11086:SF18">
    <property type="entry name" value="DEOXYCYTIDYLATE DEAMINASE"/>
    <property type="match status" value="1"/>
</dbReference>
<dbReference type="AlphaFoldDB" id="A0A9P3UJP9"/>
<evidence type="ECO:0000256" key="7">
    <source>
        <dbReference type="ARBA" id="ARBA00038938"/>
    </source>
</evidence>
<dbReference type="InterPro" id="IPR015517">
    <property type="entry name" value="dCMP_deaminase-rel"/>
</dbReference>
<organism evidence="11 12">
    <name type="scientific">Lyophyllum shimeji</name>
    <name type="common">Hon-shimeji</name>
    <name type="synonym">Tricholoma shimeji</name>
    <dbReference type="NCBI Taxonomy" id="47721"/>
    <lineage>
        <taxon>Eukaryota</taxon>
        <taxon>Fungi</taxon>
        <taxon>Dikarya</taxon>
        <taxon>Basidiomycota</taxon>
        <taxon>Agaricomycotina</taxon>
        <taxon>Agaricomycetes</taxon>
        <taxon>Agaricomycetidae</taxon>
        <taxon>Agaricales</taxon>
        <taxon>Tricholomatineae</taxon>
        <taxon>Lyophyllaceae</taxon>
        <taxon>Lyophyllum</taxon>
    </lineage>
</organism>
<dbReference type="GO" id="GO:0008270">
    <property type="term" value="F:zinc ion binding"/>
    <property type="evidence" value="ECO:0007669"/>
    <property type="project" value="InterPro"/>
</dbReference>
<dbReference type="InterPro" id="IPR016193">
    <property type="entry name" value="Cytidine_deaminase-like"/>
</dbReference>
<keyword evidence="4" id="KW-0545">Nucleotide biosynthesis</keyword>
<evidence type="ECO:0000256" key="9">
    <source>
        <dbReference type="ARBA" id="ARBA00071582"/>
    </source>
</evidence>
<dbReference type="GO" id="GO:0009165">
    <property type="term" value="P:nucleotide biosynthetic process"/>
    <property type="evidence" value="ECO:0007669"/>
    <property type="project" value="UniProtKB-KW"/>
</dbReference>
<dbReference type="EMBL" id="BRPK01000003">
    <property type="protein sequence ID" value="GLB35888.1"/>
    <property type="molecule type" value="Genomic_DNA"/>
</dbReference>
<dbReference type="CDD" id="cd01286">
    <property type="entry name" value="deoxycytidylate_deaminase"/>
    <property type="match status" value="1"/>
</dbReference>
<feature type="domain" description="CMP/dCMP-type deaminase" evidence="10">
    <location>
        <begin position="218"/>
        <end position="348"/>
    </location>
</feature>
<evidence type="ECO:0000256" key="8">
    <source>
        <dbReference type="ARBA" id="ARBA00041763"/>
    </source>
</evidence>
<keyword evidence="12" id="KW-1185">Reference proteome</keyword>
<dbReference type="InterPro" id="IPR035105">
    <property type="entry name" value="Deoxycytidylate_deaminase_dom"/>
</dbReference>
<dbReference type="FunFam" id="3.40.140.10:FF:000035">
    <property type="entry name" value="dCMP deaminase"/>
    <property type="match status" value="1"/>
</dbReference>
<comment type="similarity">
    <text evidence="2">Belongs to the cytidine and deoxycytidylate deaminase family.</text>
</comment>
<comment type="cofactor">
    <cofactor evidence="1">
        <name>Zn(2+)</name>
        <dbReference type="ChEBI" id="CHEBI:29105"/>
    </cofactor>
</comment>